<dbReference type="OrthoDB" id="354304at2759"/>
<protein>
    <recommendedName>
        <fullName evidence="2">phosphoglycerate mutase (2,3-diphosphoglycerate-dependent)</fullName>
        <ecNumber evidence="2">5.4.2.11</ecNumber>
    </recommendedName>
</protein>
<comment type="similarity">
    <text evidence="1">Belongs to the phosphoglycerate mutase family. BPG-dependent PGAM subfamily.</text>
</comment>
<keyword evidence="4" id="KW-0413">Isomerase</keyword>
<feature type="binding site" evidence="6">
    <location>
        <begin position="132"/>
        <end position="133"/>
    </location>
    <ligand>
        <name>substrate</name>
    </ligand>
</feature>
<evidence type="ECO:0000256" key="1">
    <source>
        <dbReference type="ARBA" id="ARBA00006717"/>
    </source>
</evidence>
<evidence type="ECO:0000256" key="4">
    <source>
        <dbReference type="ARBA" id="ARBA00023235"/>
    </source>
</evidence>
<evidence type="ECO:0000256" key="3">
    <source>
        <dbReference type="ARBA" id="ARBA00023152"/>
    </source>
</evidence>
<feature type="region of interest" description="Disordered" evidence="8">
    <location>
        <begin position="379"/>
        <end position="406"/>
    </location>
</feature>
<evidence type="ECO:0000256" key="6">
    <source>
        <dbReference type="PIRSR" id="PIRSR613078-2"/>
    </source>
</evidence>
<keyword evidence="10" id="KW-1185">Reference proteome</keyword>
<proteinExistence type="inferred from homology"/>
<feature type="binding site" evidence="6">
    <location>
        <begin position="40"/>
        <end position="41"/>
    </location>
    <ligand>
        <name>substrate</name>
    </ligand>
</feature>
<dbReference type="SUPFAM" id="SSF53254">
    <property type="entry name" value="Phosphoglycerate mutase-like"/>
    <property type="match status" value="1"/>
</dbReference>
<feature type="active site" description="Tele-phosphohistidine intermediate" evidence="5">
    <location>
        <position position="28"/>
    </location>
</feature>
<dbReference type="SMART" id="SM00855">
    <property type="entry name" value="PGAM"/>
    <property type="match status" value="1"/>
</dbReference>
<feature type="active site" description="Proton donor/acceptor" evidence="5">
    <location>
        <position position="106"/>
    </location>
</feature>
<feature type="compositionally biased region" description="Polar residues" evidence="8">
    <location>
        <begin position="397"/>
        <end position="406"/>
    </location>
</feature>
<dbReference type="PANTHER" id="PTHR11931">
    <property type="entry name" value="PHOSPHOGLYCERATE MUTASE"/>
    <property type="match status" value="1"/>
</dbReference>
<dbReference type="CDD" id="cd07067">
    <property type="entry name" value="HP_PGM_like"/>
    <property type="match status" value="1"/>
</dbReference>
<dbReference type="InterPro" id="IPR013078">
    <property type="entry name" value="His_Pase_superF_clade-1"/>
</dbReference>
<dbReference type="EMBL" id="FN649734">
    <property type="protein sequence ID" value="CBN79553.1"/>
    <property type="molecule type" value="Genomic_DNA"/>
</dbReference>
<evidence type="ECO:0000256" key="5">
    <source>
        <dbReference type="PIRSR" id="PIRSR613078-1"/>
    </source>
</evidence>
<feature type="site" description="Transition state stabilizer" evidence="7">
    <location>
        <position position="199"/>
    </location>
</feature>
<dbReference type="NCBIfam" id="TIGR01258">
    <property type="entry name" value="pgm_1"/>
    <property type="match status" value="1"/>
</dbReference>
<feature type="binding site" evidence="6">
    <location>
        <position position="117"/>
    </location>
    <ligand>
        <name>substrate</name>
    </ligand>
</feature>
<dbReference type="STRING" id="2880.D8LCP0"/>
<dbReference type="HAMAP" id="MF_01039">
    <property type="entry name" value="PGAM_GpmA"/>
    <property type="match status" value="1"/>
</dbReference>
<dbReference type="GO" id="GO:0006096">
    <property type="term" value="P:glycolytic process"/>
    <property type="evidence" value="ECO:0007669"/>
    <property type="project" value="UniProtKB-KW"/>
</dbReference>
<sequence>MAAQGAAGGSGDGRQRPGKGTQVVLLRHGMSTFNKLNIFTGWCDVPLTEEGRQEALEAGKLLAAAGFRFDVAHASVLKRACTSLHRLLDGCGQPYVPVKTSWRLNERHYGALQGRNKATLEEAMGEVVVEWRRGYGVRPPPMTDTHPHWPLISLDSRYRGLKVPQSESLRDTANRVMEYWESDVVPDIRAGKRVIVVAHANTLRSLVKRLDDVEEDAIRNVNIPTGEPFVYDFDADLKPIGEPDEHGFRGRFVGDLMAEKDAAVNEYKRREEACHTKWEENPEAVPEECWCMEDLLEESDNPAQLSSLPPPPVSSRFGEDQASLGLDRYSVGYDLPLPPMRGSIPASVGGDPTARVAGGPVLEDVGGLLVETMKDLAATGGAGAAGEVEEGSDRNETVSSSAAASL</sequence>
<dbReference type="InterPro" id="IPR029033">
    <property type="entry name" value="His_PPase_superfam"/>
</dbReference>
<evidence type="ECO:0000256" key="7">
    <source>
        <dbReference type="PIRSR" id="PIRSR613078-3"/>
    </source>
</evidence>
<dbReference type="InterPro" id="IPR005952">
    <property type="entry name" value="Phosphogly_mut1"/>
</dbReference>
<dbReference type="InParanoid" id="D8LCP0"/>
<gene>
    <name evidence="9" type="ORF">Esi_0011_0111</name>
</gene>
<evidence type="ECO:0000313" key="9">
    <source>
        <dbReference type="EMBL" id="CBN79553.1"/>
    </source>
</evidence>
<evidence type="ECO:0000313" key="10">
    <source>
        <dbReference type="Proteomes" id="UP000002630"/>
    </source>
</evidence>
<dbReference type="EC" id="5.4.2.11" evidence="2"/>
<organism evidence="9 10">
    <name type="scientific">Ectocarpus siliculosus</name>
    <name type="common">Brown alga</name>
    <name type="synonym">Conferva siliculosa</name>
    <dbReference type="NCBI Taxonomy" id="2880"/>
    <lineage>
        <taxon>Eukaryota</taxon>
        <taxon>Sar</taxon>
        <taxon>Stramenopiles</taxon>
        <taxon>Ochrophyta</taxon>
        <taxon>PX clade</taxon>
        <taxon>Phaeophyceae</taxon>
        <taxon>Ectocarpales</taxon>
        <taxon>Ectocarpaceae</taxon>
        <taxon>Ectocarpus</taxon>
    </lineage>
</organism>
<feature type="binding site" evidence="6">
    <location>
        <begin position="106"/>
        <end position="109"/>
    </location>
    <ligand>
        <name>substrate</name>
    </ligand>
</feature>
<dbReference type="Proteomes" id="UP000002630">
    <property type="component" value="Linkage Group LG09"/>
</dbReference>
<reference evidence="9 10" key="1">
    <citation type="journal article" date="2010" name="Nature">
        <title>The Ectocarpus genome and the independent evolution of multicellularity in brown algae.</title>
        <authorList>
            <person name="Cock J.M."/>
            <person name="Sterck L."/>
            <person name="Rouze P."/>
            <person name="Scornet D."/>
            <person name="Allen A.E."/>
            <person name="Amoutzias G."/>
            <person name="Anthouard V."/>
            <person name="Artiguenave F."/>
            <person name="Aury J.M."/>
            <person name="Badger J.H."/>
            <person name="Beszteri B."/>
            <person name="Billiau K."/>
            <person name="Bonnet E."/>
            <person name="Bothwell J.H."/>
            <person name="Bowler C."/>
            <person name="Boyen C."/>
            <person name="Brownlee C."/>
            <person name="Carrano C.J."/>
            <person name="Charrier B."/>
            <person name="Cho G.Y."/>
            <person name="Coelho S.M."/>
            <person name="Collen J."/>
            <person name="Corre E."/>
            <person name="Da Silva C."/>
            <person name="Delage L."/>
            <person name="Delaroque N."/>
            <person name="Dittami S.M."/>
            <person name="Doulbeau S."/>
            <person name="Elias M."/>
            <person name="Farnham G."/>
            <person name="Gachon C.M."/>
            <person name="Gschloessl B."/>
            <person name="Heesch S."/>
            <person name="Jabbari K."/>
            <person name="Jubin C."/>
            <person name="Kawai H."/>
            <person name="Kimura K."/>
            <person name="Kloareg B."/>
            <person name="Kupper F.C."/>
            <person name="Lang D."/>
            <person name="Le Bail A."/>
            <person name="Leblanc C."/>
            <person name="Lerouge P."/>
            <person name="Lohr M."/>
            <person name="Lopez P.J."/>
            <person name="Martens C."/>
            <person name="Maumus F."/>
            <person name="Michel G."/>
            <person name="Miranda-Saavedra D."/>
            <person name="Morales J."/>
            <person name="Moreau H."/>
            <person name="Motomura T."/>
            <person name="Nagasato C."/>
            <person name="Napoli C.A."/>
            <person name="Nelson D.R."/>
            <person name="Nyvall-Collen P."/>
            <person name="Peters A.F."/>
            <person name="Pommier C."/>
            <person name="Potin P."/>
            <person name="Poulain J."/>
            <person name="Quesneville H."/>
            <person name="Read B."/>
            <person name="Rensing S.A."/>
            <person name="Ritter A."/>
            <person name="Rousvoal S."/>
            <person name="Samanta M."/>
            <person name="Samson G."/>
            <person name="Schroeder D.C."/>
            <person name="Segurens B."/>
            <person name="Strittmatter M."/>
            <person name="Tonon T."/>
            <person name="Tregear J.W."/>
            <person name="Valentin K."/>
            <person name="von Dassow P."/>
            <person name="Yamagishi T."/>
            <person name="Van de Peer Y."/>
            <person name="Wincker P."/>
        </authorList>
    </citation>
    <scope>NUCLEOTIDE SEQUENCE [LARGE SCALE GENOMIC DNA]</scope>
    <source>
        <strain evidence="10">Ec32 / CCAP1310/4</strain>
    </source>
</reference>
<evidence type="ECO:0000256" key="2">
    <source>
        <dbReference type="ARBA" id="ARBA00012028"/>
    </source>
</evidence>
<dbReference type="eggNOG" id="KOG0235">
    <property type="taxonomic scope" value="Eukaryota"/>
</dbReference>
<keyword evidence="3" id="KW-0324">Glycolysis</keyword>
<dbReference type="Pfam" id="PF00300">
    <property type="entry name" value="His_Phos_1"/>
    <property type="match status" value="1"/>
</dbReference>
<dbReference type="AlphaFoldDB" id="D8LCP0"/>
<dbReference type="Gene3D" id="3.40.50.1240">
    <property type="entry name" value="Phosphoglycerate mutase-like"/>
    <property type="match status" value="1"/>
</dbReference>
<evidence type="ECO:0000256" key="8">
    <source>
        <dbReference type="SAM" id="MobiDB-lite"/>
    </source>
</evidence>
<dbReference type="GO" id="GO:0004619">
    <property type="term" value="F:phosphoglycerate mutase activity"/>
    <property type="evidence" value="ECO:0007669"/>
    <property type="project" value="UniProtKB-EC"/>
</dbReference>
<feature type="binding site" evidence="6">
    <location>
        <position position="79"/>
    </location>
    <ligand>
        <name>substrate</name>
    </ligand>
</feature>
<feature type="binding site" evidence="6">
    <location>
        <begin position="27"/>
        <end position="34"/>
    </location>
    <ligand>
        <name>substrate</name>
    </ligand>
</feature>
<dbReference type="EMBL" id="FN647789">
    <property type="protein sequence ID" value="CBN79553.1"/>
    <property type="molecule type" value="Genomic_DNA"/>
</dbReference>
<name>D8LCP0_ECTSI</name>
<accession>D8LCP0</accession>